<dbReference type="EC" id="3.4.24.64" evidence="5"/>
<evidence type="ECO:0000313" key="5">
    <source>
        <dbReference type="EMBL" id="SQD92308.1"/>
    </source>
</evidence>
<organism evidence="5 6">
    <name type="scientific">Candidatus Bipolaricaulis anaerobius</name>
    <dbReference type="NCBI Taxonomy" id="2026885"/>
    <lineage>
        <taxon>Bacteria</taxon>
        <taxon>Candidatus Bipolaricaulota</taxon>
        <taxon>Candidatus Bipolaricaulia</taxon>
        <taxon>Candidatus Bipolaricaulales</taxon>
        <taxon>Candidatus Bipolaricaulaceae</taxon>
        <taxon>Candidatus Bipolaricaulis</taxon>
    </lineage>
</organism>
<dbReference type="OrthoDB" id="9811314at2"/>
<dbReference type="Proteomes" id="UP000249818">
    <property type="component" value="Chromosome BARAN1"/>
</dbReference>
<protein>
    <submittedName>
        <fullName evidence="5">Putative Zn-dependent peptidase</fullName>
        <ecNumber evidence="5">3.4.24.64</ecNumber>
    </submittedName>
</protein>
<evidence type="ECO:0000259" key="3">
    <source>
        <dbReference type="Pfam" id="PF00675"/>
    </source>
</evidence>
<feature type="domain" description="Peptidase M16 C-terminal" evidence="4">
    <location>
        <begin position="176"/>
        <end position="345"/>
    </location>
</feature>
<keyword evidence="6" id="KW-1185">Reference proteome</keyword>
<dbReference type="PROSITE" id="PS00143">
    <property type="entry name" value="INSULINASE"/>
    <property type="match status" value="1"/>
</dbReference>
<dbReference type="GO" id="GO:0046872">
    <property type="term" value="F:metal ion binding"/>
    <property type="evidence" value="ECO:0007669"/>
    <property type="project" value="InterPro"/>
</dbReference>
<dbReference type="InterPro" id="IPR050361">
    <property type="entry name" value="MPP/UQCRC_Complex"/>
</dbReference>
<sequence length="427" mass="45494">MTEIYPGCYRGETASGLTVFAEPMPYLNSVSVGLWVKAGGRDDPPGKEGLAHFLEHMTFKGTERHSAAEIAEEIDVLGGHLNAATTNEYTFYYTEVLAGGLPAALSILEELATIPRLAEDDLARERVVIEEEIRTIEDSPEDVAFQLLHEALWTGGHPLGQPVVGRVASVAGLGLGDLRGFFRSRYAPSQMALVAGGRVVPDELFSLASRFGSAHDPTGTPGRHPPQPGAGVALAERGIQQVHVVVGFPTVPIGSPDRYGIEVLNSLLGGGVSSRLFQRVREELGLVYAVFSATSYHSDAGLLAIYAATEERKLPQVVDLVGGEVDALAHCPPAPSDLSRAIQRLQNAFLLSLDDPSGRMVRLGTAAVLGRTPAAPEDVLRRLGAVAADEIQDLAQRYLVPDRAAWAAVGPSADRLRQLLGRHVGVA</sequence>
<accession>A0A2X3KUM1</accession>
<evidence type="ECO:0000313" key="6">
    <source>
        <dbReference type="Proteomes" id="UP000249818"/>
    </source>
</evidence>
<feature type="domain" description="Peptidase M16 N-terminal" evidence="3">
    <location>
        <begin position="23"/>
        <end position="162"/>
    </location>
</feature>
<reference evidence="6" key="1">
    <citation type="submission" date="2018-05" db="EMBL/GenBank/DDBJ databases">
        <authorList>
            <person name="Hao L."/>
        </authorList>
    </citation>
    <scope>NUCLEOTIDE SEQUENCE [LARGE SCALE GENOMIC DNA]</scope>
</reference>
<dbReference type="InterPro" id="IPR011765">
    <property type="entry name" value="Pept_M16_N"/>
</dbReference>
<comment type="similarity">
    <text evidence="1 2">Belongs to the peptidase M16 family.</text>
</comment>
<dbReference type="SUPFAM" id="SSF63411">
    <property type="entry name" value="LuxS/MPP-like metallohydrolase"/>
    <property type="match status" value="2"/>
</dbReference>
<dbReference type="PANTHER" id="PTHR11851:SF49">
    <property type="entry name" value="MITOCHONDRIAL-PROCESSING PEPTIDASE SUBUNIT ALPHA"/>
    <property type="match status" value="1"/>
</dbReference>
<dbReference type="Pfam" id="PF00675">
    <property type="entry name" value="Peptidase_M16"/>
    <property type="match status" value="1"/>
</dbReference>
<dbReference type="Pfam" id="PF05193">
    <property type="entry name" value="Peptidase_M16_C"/>
    <property type="match status" value="1"/>
</dbReference>
<dbReference type="GO" id="GO:0006508">
    <property type="term" value="P:proteolysis"/>
    <property type="evidence" value="ECO:0007669"/>
    <property type="project" value="InterPro"/>
</dbReference>
<evidence type="ECO:0000256" key="2">
    <source>
        <dbReference type="RuleBase" id="RU004447"/>
    </source>
</evidence>
<dbReference type="InterPro" id="IPR007863">
    <property type="entry name" value="Peptidase_M16_C"/>
</dbReference>
<name>A0A2X3KUM1_9BACT</name>
<dbReference type="GO" id="GO:0004222">
    <property type="term" value="F:metalloendopeptidase activity"/>
    <property type="evidence" value="ECO:0007669"/>
    <property type="project" value="UniProtKB-EC"/>
</dbReference>
<dbReference type="Gene3D" id="3.30.830.10">
    <property type="entry name" value="Metalloenzyme, LuxS/M16 peptidase-like"/>
    <property type="match status" value="2"/>
</dbReference>
<dbReference type="InterPro" id="IPR011249">
    <property type="entry name" value="Metalloenz_LuxS/M16"/>
</dbReference>
<gene>
    <name evidence="5" type="ORF">BARAN1_0283</name>
</gene>
<dbReference type="KEGG" id="bana:BARAN1_0283"/>
<keyword evidence="5" id="KW-0378">Hydrolase</keyword>
<dbReference type="PANTHER" id="PTHR11851">
    <property type="entry name" value="METALLOPROTEASE"/>
    <property type="match status" value="1"/>
</dbReference>
<proteinExistence type="inferred from homology"/>
<dbReference type="InterPro" id="IPR001431">
    <property type="entry name" value="Pept_M16_Zn_BS"/>
</dbReference>
<dbReference type="RefSeq" id="WP_122030544.1">
    <property type="nucleotide sequence ID" value="NZ_LS483254.1"/>
</dbReference>
<evidence type="ECO:0000256" key="1">
    <source>
        <dbReference type="ARBA" id="ARBA00007261"/>
    </source>
</evidence>
<dbReference type="AlphaFoldDB" id="A0A2X3KUM1"/>
<evidence type="ECO:0000259" key="4">
    <source>
        <dbReference type="Pfam" id="PF05193"/>
    </source>
</evidence>
<dbReference type="EMBL" id="LS483254">
    <property type="protein sequence ID" value="SQD92308.1"/>
    <property type="molecule type" value="Genomic_DNA"/>
</dbReference>